<keyword evidence="4" id="KW-0479">Metal-binding</keyword>
<keyword evidence="14" id="KW-1185">Reference proteome</keyword>
<keyword evidence="5" id="KW-0255">Endonuclease</keyword>
<comment type="caution">
    <text evidence="13">The sequence shown here is derived from an EMBL/GenBank/DDBJ whole genome shotgun (WGS) entry which is preliminary data.</text>
</comment>
<evidence type="ECO:0000256" key="12">
    <source>
        <dbReference type="ARBA" id="ARBA00023172"/>
    </source>
</evidence>
<keyword evidence="11" id="KW-0238">DNA-binding</keyword>
<dbReference type="GO" id="GO:0003677">
    <property type="term" value="F:DNA binding"/>
    <property type="evidence" value="ECO:0007669"/>
    <property type="project" value="UniProtKB-KW"/>
</dbReference>
<keyword evidence="10" id="KW-0239">DNA-directed DNA polymerase</keyword>
<evidence type="ECO:0000256" key="4">
    <source>
        <dbReference type="ARBA" id="ARBA00022723"/>
    </source>
</evidence>
<keyword evidence="9" id="KW-0695">RNA-directed DNA polymerase</keyword>
<dbReference type="OrthoDB" id="6776856at2759"/>
<evidence type="ECO:0000256" key="10">
    <source>
        <dbReference type="ARBA" id="ARBA00022932"/>
    </source>
</evidence>
<proteinExistence type="predicted"/>
<dbReference type="GO" id="GO:0006310">
    <property type="term" value="P:DNA recombination"/>
    <property type="evidence" value="ECO:0007669"/>
    <property type="project" value="UniProtKB-KW"/>
</dbReference>
<reference evidence="13 14" key="1">
    <citation type="journal article" date="2021" name="DNA Res.">
        <title>Genome analysis of Candida subhashii reveals its hybrid nature and dual mitochondrial genome conformations.</title>
        <authorList>
            <person name="Mixao V."/>
            <person name="Hegedusova E."/>
            <person name="Saus E."/>
            <person name="Pryszcz L.P."/>
            <person name="Cillingova A."/>
            <person name="Nosek J."/>
            <person name="Gabaldon T."/>
        </authorList>
    </citation>
    <scope>NUCLEOTIDE SEQUENCE [LARGE SCALE GENOMIC DNA]</scope>
    <source>
        <strain evidence="13 14">CBS 10753</strain>
    </source>
</reference>
<dbReference type="EMBL" id="JAGSYN010000277">
    <property type="protein sequence ID" value="KAG7660542.1"/>
    <property type="molecule type" value="Genomic_DNA"/>
</dbReference>
<evidence type="ECO:0000313" key="14">
    <source>
        <dbReference type="Proteomes" id="UP000694255"/>
    </source>
</evidence>
<keyword evidence="8" id="KW-0229">DNA integration</keyword>
<keyword evidence="12" id="KW-0233">DNA recombination</keyword>
<dbReference type="Proteomes" id="UP000694255">
    <property type="component" value="Unassembled WGS sequence"/>
</dbReference>
<accession>A0A8J5UGZ4</accession>
<dbReference type="PANTHER" id="PTHR42648:SF11">
    <property type="entry name" value="TRANSPOSON TY4-P GAG-POL POLYPROTEIN"/>
    <property type="match status" value="1"/>
</dbReference>
<dbReference type="GO" id="GO:0004519">
    <property type="term" value="F:endonuclease activity"/>
    <property type="evidence" value="ECO:0007669"/>
    <property type="project" value="UniProtKB-KW"/>
</dbReference>
<dbReference type="GO" id="GO:0015074">
    <property type="term" value="P:DNA integration"/>
    <property type="evidence" value="ECO:0007669"/>
    <property type="project" value="UniProtKB-KW"/>
</dbReference>
<keyword evidence="3" id="KW-0540">Nuclease</keyword>
<dbReference type="GO" id="GO:0016787">
    <property type="term" value="F:hydrolase activity"/>
    <property type="evidence" value="ECO:0007669"/>
    <property type="project" value="UniProtKB-KW"/>
</dbReference>
<organism evidence="13 14">
    <name type="scientific">[Candida] subhashii</name>
    <dbReference type="NCBI Taxonomy" id="561895"/>
    <lineage>
        <taxon>Eukaryota</taxon>
        <taxon>Fungi</taxon>
        <taxon>Dikarya</taxon>
        <taxon>Ascomycota</taxon>
        <taxon>Saccharomycotina</taxon>
        <taxon>Pichiomycetes</taxon>
        <taxon>Debaryomycetaceae</taxon>
        <taxon>Spathaspora</taxon>
    </lineage>
</organism>
<keyword evidence="1" id="KW-0808">Transferase</keyword>
<evidence type="ECO:0000256" key="3">
    <source>
        <dbReference type="ARBA" id="ARBA00022722"/>
    </source>
</evidence>
<evidence type="ECO:0000256" key="8">
    <source>
        <dbReference type="ARBA" id="ARBA00022908"/>
    </source>
</evidence>
<dbReference type="AlphaFoldDB" id="A0A8J5UGZ4"/>
<keyword evidence="2" id="KW-0548">Nucleotidyltransferase</keyword>
<name>A0A8J5UGZ4_9ASCO</name>
<keyword evidence="6" id="KW-0378">Hydrolase</keyword>
<evidence type="ECO:0000256" key="9">
    <source>
        <dbReference type="ARBA" id="ARBA00022918"/>
    </source>
</evidence>
<evidence type="ECO:0000256" key="5">
    <source>
        <dbReference type="ARBA" id="ARBA00022759"/>
    </source>
</evidence>
<keyword evidence="7" id="KW-0460">Magnesium</keyword>
<evidence type="ECO:0000256" key="6">
    <source>
        <dbReference type="ARBA" id="ARBA00022801"/>
    </source>
</evidence>
<dbReference type="GO" id="GO:0003887">
    <property type="term" value="F:DNA-directed DNA polymerase activity"/>
    <property type="evidence" value="ECO:0007669"/>
    <property type="project" value="UniProtKB-KW"/>
</dbReference>
<dbReference type="RefSeq" id="XP_049260775.1">
    <property type="nucleotide sequence ID" value="XM_049410084.1"/>
</dbReference>
<evidence type="ECO:0000256" key="2">
    <source>
        <dbReference type="ARBA" id="ARBA00022695"/>
    </source>
</evidence>
<evidence type="ECO:0000256" key="1">
    <source>
        <dbReference type="ARBA" id="ARBA00022679"/>
    </source>
</evidence>
<protein>
    <submittedName>
        <fullName evidence="13">Uncharacterized protein</fullName>
    </submittedName>
</protein>
<sequence length="197" mass="22637">MPDKGDNSLLSLHLKYNHMALDSLKHTPEYKTCRVTEQCLTGIRHCPICRTSNATQRPHNNMTSREATRILEKIHCDTLGPFKGLSFFRSRDKKLSLIPQKYYITNIIDEFSKYVVSIISTTKSIGKVLFEELDMLNNKFSGVRIANFRADNAPELSDIQSFRDRGINREQVPSYSAELYGIAERIELCLTKLEDVF</sequence>
<dbReference type="PANTHER" id="PTHR42648">
    <property type="entry name" value="TRANSPOSASE, PUTATIVE-RELATED"/>
    <property type="match status" value="1"/>
</dbReference>
<dbReference type="GeneID" id="73472761"/>
<dbReference type="InterPro" id="IPR039537">
    <property type="entry name" value="Retrotran_Ty1/copia-like"/>
</dbReference>
<dbReference type="GO" id="GO:0003964">
    <property type="term" value="F:RNA-directed DNA polymerase activity"/>
    <property type="evidence" value="ECO:0007669"/>
    <property type="project" value="UniProtKB-KW"/>
</dbReference>
<evidence type="ECO:0000256" key="7">
    <source>
        <dbReference type="ARBA" id="ARBA00022842"/>
    </source>
</evidence>
<dbReference type="GO" id="GO:0046872">
    <property type="term" value="F:metal ion binding"/>
    <property type="evidence" value="ECO:0007669"/>
    <property type="project" value="UniProtKB-KW"/>
</dbReference>
<evidence type="ECO:0000313" key="13">
    <source>
        <dbReference type="EMBL" id="KAG7660542.1"/>
    </source>
</evidence>
<evidence type="ECO:0000256" key="11">
    <source>
        <dbReference type="ARBA" id="ARBA00023125"/>
    </source>
</evidence>
<gene>
    <name evidence="13" type="ORF">J8A68_005961</name>
</gene>